<feature type="transmembrane region" description="Helical" evidence="7">
    <location>
        <begin position="21"/>
        <end position="39"/>
    </location>
</feature>
<dbReference type="Pfam" id="PF07690">
    <property type="entry name" value="MFS_1"/>
    <property type="match status" value="2"/>
</dbReference>
<dbReference type="InterPro" id="IPR011701">
    <property type="entry name" value="MFS"/>
</dbReference>
<evidence type="ECO:0000313" key="9">
    <source>
        <dbReference type="Proteomes" id="UP000256601"/>
    </source>
</evidence>
<organism evidence="8 9">
    <name type="scientific">Yarrowia lipolytica</name>
    <name type="common">Candida lipolytica</name>
    <dbReference type="NCBI Taxonomy" id="4952"/>
    <lineage>
        <taxon>Eukaryota</taxon>
        <taxon>Fungi</taxon>
        <taxon>Dikarya</taxon>
        <taxon>Ascomycota</taxon>
        <taxon>Saccharomycotina</taxon>
        <taxon>Dipodascomycetes</taxon>
        <taxon>Dipodascales</taxon>
        <taxon>Dipodascales incertae sedis</taxon>
        <taxon>Yarrowia</taxon>
    </lineage>
</organism>
<accession>A0A371CA34</accession>
<dbReference type="Gene3D" id="1.20.1250.20">
    <property type="entry name" value="MFS general substrate transporter like domains"/>
    <property type="match status" value="2"/>
</dbReference>
<dbReference type="FunFam" id="1.20.1250.20:FF:000534">
    <property type="entry name" value="Major facilitator superfamily domain-containing protein"/>
    <property type="match status" value="1"/>
</dbReference>
<feature type="transmembrane region" description="Helical" evidence="7">
    <location>
        <begin position="191"/>
        <end position="208"/>
    </location>
</feature>
<sequence length="503" mass="56144">MYIATRPILAKFADVLGRFETVLICIVIFTVGFIMLSASPNIGTYFAAHIFYIFGQVGIQFMEQVFAADTSDLKNRMFFVVLPNLCYLFTPWCAAPITNAILKHSTWHWGYGMWCITVPVVSIPALTIMFRHRMKARKMGLECARSGLSNVKTAMRQFDIIGLILFTGGISLLFLAVTLVKTSKSWSQPHVLSMIIIGPILLILFPIWEKLYPKYPFLPFSALKDRTLITGCIIVALYSLAYYIYAPYYTAWLLVCKNLSVTAATNTRVTWTVASTFGSLLVAPLIRYTYRLKPTIILGGCLYMLGLGLTYRYRQPDNSLAQFIIAQVIEGLGTGMIQYPVLVLIQAVVSHKQVVAATAIFYSSISVGGVIGDAISGSMYRQQYPKRLADYAPFLSEKDIDTMVNNVNAPLKYAWGSEERTAIIAAFNNVYRHLLYGPVIVGGALILFAVTLPNVDLSQMEERVKGVVFGNTNKKETERNDDENQDLGSEKSCQKDNVVETKV</sequence>
<keyword evidence="3 7" id="KW-0812">Transmembrane</keyword>
<dbReference type="VEuPathDB" id="FungiDB:YALI0_C02541g"/>
<feature type="region of interest" description="Disordered" evidence="6">
    <location>
        <begin position="474"/>
        <end position="503"/>
    </location>
</feature>
<comment type="subcellular location">
    <subcellularLocation>
        <location evidence="1">Membrane</location>
        <topology evidence="1">Multi-pass membrane protein</topology>
    </subcellularLocation>
</comment>
<proteinExistence type="inferred from homology"/>
<dbReference type="GO" id="GO:0005886">
    <property type="term" value="C:plasma membrane"/>
    <property type="evidence" value="ECO:0007669"/>
    <property type="project" value="TreeGrafter"/>
</dbReference>
<evidence type="ECO:0000256" key="7">
    <source>
        <dbReference type="SAM" id="Phobius"/>
    </source>
</evidence>
<feature type="transmembrane region" description="Helical" evidence="7">
    <location>
        <begin position="295"/>
        <end position="313"/>
    </location>
</feature>
<feature type="transmembrane region" description="Helical" evidence="7">
    <location>
        <begin position="228"/>
        <end position="249"/>
    </location>
</feature>
<comment type="similarity">
    <text evidence="2">Belongs to the major facilitator superfamily.</text>
</comment>
<reference evidence="8 9" key="1">
    <citation type="submission" date="2018-07" db="EMBL/GenBank/DDBJ databases">
        <title>Draft Genome Assemblies for Five Robust Yarrowia lipolytica Strains Exhibiting High Lipid Production and Pentose Sugar Utilization and Sugar Alcohol Secretion from Undetoxified Lignocellulosic Biomass Hydrolysates.</title>
        <authorList>
            <consortium name="DOE Joint Genome Institute"/>
            <person name="Walker C."/>
            <person name="Ryu S."/>
            <person name="Na H."/>
            <person name="Zane M."/>
            <person name="LaButti K."/>
            <person name="Lipzen A."/>
            <person name="Haridas S."/>
            <person name="Barry K."/>
            <person name="Grigoriev I.V."/>
            <person name="Quarterman J."/>
            <person name="Slininger P."/>
            <person name="Dien B."/>
            <person name="Trinh C.T."/>
        </authorList>
    </citation>
    <scope>NUCLEOTIDE SEQUENCE [LARGE SCALE GENOMIC DNA]</scope>
    <source>
        <strain evidence="8 9">YB392</strain>
    </source>
</reference>
<evidence type="ECO:0000256" key="2">
    <source>
        <dbReference type="ARBA" id="ARBA00008335"/>
    </source>
</evidence>
<evidence type="ECO:0000313" key="8">
    <source>
        <dbReference type="EMBL" id="RDW26920.1"/>
    </source>
</evidence>
<feature type="transmembrane region" description="Helical" evidence="7">
    <location>
        <begin position="435"/>
        <end position="455"/>
    </location>
</feature>
<feature type="compositionally biased region" description="Basic and acidic residues" evidence="6">
    <location>
        <begin position="488"/>
        <end position="503"/>
    </location>
</feature>
<feature type="transmembrane region" description="Helical" evidence="7">
    <location>
        <begin position="319"/>
        <end position="342"/>
    </location>
</feature>
<feature type="transmembrane region" description="Helical" evidence="7">
    <location>
        <begin position="78"/>
        <end position="97"/>
    </location>
</feature>
<dbReference type="GO" id="GO:0015343">
    <property type="term" value="F:siderophore-iron transmembrane transporter activity"/>
    <property type="evidence" value="ECO:0007669"/>
    <property type="project" value="TreeGrafter"/>
</dbReference>
<name>A0A371CA34_YARLL</name>
<dbReference type="SUPFAM" id="SSF103473">
    <property type="entry name" value="MFS general substrate transporter"/>
    <property type="match status" value="1"/>
</dbReference>
<evidence type="ECO:0000256" key="3">
    <source>
        <dbReference type="ARBA" id="ARBA00022692"/>
    </source>
</evidence>
<dbReference type="Proteomes" id="UP000256601">
    <property type="component" value="Unassembled WGS sequence"/>
</dbReference>
<evidence type="ECO:0000256" key="4">
    <source>
        <dbReference type="ARBA" id="ARBA00022989"/>
    </source>
</evidence>
<feature type="transmembrane region" description="Helical" evidence="7">
    <location>
        <begin position="269"/>
        <end position="288"/>
    </location>
</feature>
<feature type="transmembrane region" description="Helical" evidence="7">
    <location>
        <begin position="45"/>
        <end position="66"/>
    </location>
</feature>
<evidence type="ECO:0000256" key="6">
    <source>
        <dbReference type="SAM" id="MobiDB-lite"/>
    </source>
</evidence>
<evidence type="ECO:0000256" key="5">
    <source>
        <dbReference type="ARBA" id="ARBA00023136"/>
    </source>
</evidence>
<gene>
    <name evidence="8" type="ORF">B0I71DRAFT_130059</name>
</gene>
<dbReference type="AlphaFoldDB" id="A0A371CA34"/>
<protein>
    <submittedName>
        <fullName evidence="8">Major facilitator superfamily domain-containing protein</fullName>
    </submittedName>
</protein>
<dbReference type="InterPro" id="IPR036259">
    <property type="entry name" value="MFS_trans_sf"/>
</dbReference>
<evidence type="ECO:0000256" key="1">
    <source>
        <dbReference type="ARBA" id="ARBA00004141"/>
    </source>
</evidence>
<feature type="transmembrane region" description="Helical" evidence="7">
    <location>
        <begin position="160"/>
        <end position="179"/>
    </location>
</feature>
<dbReference type="VEuPathDB" id="FungiDB:YALI1_C03550g"/>
<dbReference type="EMBL" id="KZ858971">
    <property type="protein sequence ID" value="RDW26920.1"/>
    <property type="molecule type" value="Genomic_DNA"/>
</dbReference>
<feature type="transmembrane region" description="Helical" evidence="7">
    <location>
        <begin position="109"/>
        <end position="130"/>
    </location>
</feature>
<dbReference type="PANTHER" id="PTHR23501">
    <property type="entry name" value="MAJOR FACILITATOR SUPERFAMILY"/>
    <property type="match status" value="1"/>
</dbReference>
<keyword evidence="4 7" id="KW-1133">Transmembrane helix</keyword>
<keyword evidence="5 7" id="KW-0472">Membrane</keyword>
<feature type="transmembrane region" description="Helical" evidence="7">
    <location>
        <begin position="354"/>
        <end position="375"/>
    </location>
</feature>
<dbReference type="PANTHER" id="PTHR23501:SF87">
    <property type="entry name" value="SIDEROPHORE IRON TRANSPORTER 2"/>
    <property type="match status" value="1"/>
</dbReference>